<feature type="transmembrane region" description="Helical" evidence="2">
    <location>
        <begin position="3189"/>
        <end position="3215"/>
    </location>
</feature>
<evidence type="ECO:0000313" key="6">
    <source>
        <dbReference type="Proteomes" id="UP000032414"/>
    </source>
</evidence>
<dbReference type="HOGENOM" id="CLU_000105_0_0_6"/>
<dbReference type="Gene3D" id="3.10.350.10">
    <property type="entry name" value="LysM domain"/>
    <property type="match status" value="1"/>
</dbReference>
<dbReference type="EMBL" id="FMVN01000009">
    <property type="protein sequence ID" value="SCY51982.1"/>
    <property type="molecule type" value="Genomic_DNA"/>
</dbReference>
<feature type="transmembrane region" description="Helical" evidence="2">
    <location>
        <begin position="3236"/>
        <end position="3257"/>
    </location>
</feature>
<proteinExistence type="predicted"/>
<reference evidence="5 7" key="3">
    <citation type="submission" date="2016-10" db="EMBL/GenBank/DDBJ databases">
        <authorList>
            <person name="Varghese N."/>
            <person name="Submissions S."/>
        </authorList>
    </citation>
    <scope>NUCLEOTIDE SEQUENCE [LARGE SCALE GENOMIC DNA]</scope>
    <source>
        <strain evidence="5 7">ATCC 33218</strain>
    </source>
</reference>
<dbReference type="InterPro" id="IPR050708">
    <property type="entry name" value="T6SS_VgrG/RHS"/>
</dbReference>
<dbReference type="InterPro" id="IPR036779">
    <property type="entry name" value="LysM_dom_sf"/>
</dbReference>
<keyword evidence="7" id="KW-1185">Reference proteome</keyword>
<evidence type="ECO:0000313" key="5">
    <source>
        <dbReference type="EMBL" id="SCY51982.1"/>
    </source>
</evidence>
<dbReference type="Proteomes" id="UP000182998">
    <property type="component" value="Unassembled WGS sequence"/>
</dbReference>
<dbReference type="PANTHER" id="PTHR32305">
    <property type="match status" value="1"/>
</dbReference>
<dbReference type="Gene3D" id="2.180.10.10">
    <property type="entry name" value="RHS repeat-associated core"/>
    <property type="match status" value="9"/>
</dbReference>
<organism evidence="4 6">
    <name type="scientific">Legionella micdadei</name>
    <name type="common">Tatlockia micdadei</name>
    <dbReference type="NCBI Taxonomy" id="451"/>
    <lineage>
        <taxon>Bacteria</taxon>
        <taxon>Pseudomonadati</taxon>
        <taxon>Pseudomonadota</taxon>
        <taxon>Gammaproteobacteria</taxon>
        <taxon>Legionellales</taxon>
        <taxon>Legionellaceae</taxon>
        <taxon>Legionella</taxon>
    </lineage>
</organism>
<keyword evidence="2" id="KW-0812">Transmembrane</keyword>
<name>A0A098GEE1_LEGMI</name>
<accession>A0A098GEE1</accession>
<dbReference type="STRING" id="451.B6N58_12795"/>
<dbReference type="Pfam" id="PF25023">
    <property type="entry name" value="TEN_YD-shell"/>
    <property type="match status" value="5"/>
</dbReference>
<dbReference type="OrthoDB" id="9816400at2"/>
<dbReference type="Pfam" id="PF01476">
    <property type="entry name" value="LysM"/>
    <property type="match status" value="1"/>
</dbReference>
<dbReference type="Pfam" id="PF05593">
    <property type="entry name" value="RHS_repeat"/>
    <property type="match status" value="2"/>
</dbReference>
<evidence type="ECO:0000259" key="3">
    <source>
        <dbReference type="PROSITE" id="PS51782"/>
    </source>
</evidence>
<dbReference type="InterPro" id="IPR018392">
    <property type="entry name" value="LysM"/>
</dbReference>
<dbReference type="InterPro" id="IPR056823">
    <property type="entry name" value="TEN-like_YD-shell"/>
</dbReference>
<gene>
    <name evidence="4" type="ORF">LMI_0499</name>
    <name evidence="5" type="ORF">SAMN02982997_01938</name>
</gene>
<keyword evidence="1" id="KW-0677">Repeat</keyword>
<evidence type="ECO:0000313" key="4">
    <source>
        <dbReference type="EMBL" id="CEG59846.1"/>
    </source>
</evidence>
<dbReference type="RefSeq" id="WP_045098365.1">
    <property type="nucleotide sequence ID" value="NZ_CP020614.1"/>
</dbReference>
<evidence type="ECO:0000256" key="1">
    <source>
        <dbReference type="ARBA" id="ARBA00022737"/>
    </source>
</evidence>
<dbReference type="Gene3D" id="3.90.930.1">
    <property type="match status" value="1"/>
</dbReference>
<dbReference type="InterPro" id="IPR006530">
    <property type="entry name" value="YD"/>
</dbReference>
<dbReference type="KEGG" id="tmc:LMI_0499"/>
<dbReference type="Proteomes" id="UP000032414">
    <property type="component" value="Chromosome I"/>
</dbReference>
<dbReference type="NCBIfam" id="TIGR01643">
    <property type="entry name" value="YD_repeat_2x"/>
    <property type="match status" value="12"/>
</dbReference>
<keyword evidence="2" id="KW-0472">Membrane</keyword>
<dbReference type="InterPro" id="IPR031325">
    <property type="entry name" value="RHS_repeat"/>
</dbReference>
<evidence type="ECO:0000256" key="2">
    <source>
        <dbReference type="SAM" id="Phobius"/>
    </source>
</evidence>
<dbReference type="EMBL" id="LN614830">
    <property type="protein sequence ID" value="CEG59846.1"/>
    <property type="molecule type" value="Genomic_DNA"/>
</dbReference>
<keyword evidence="2" id="KW-1133">Transmembrane helix</keyword>
<reference evidence="6" key="2">
    <citation type="submission" date="2014-09" db="EMBL/GenBank/DDBJ databases">
        <authorList>
            <person name="Gomez-Valero L."/>
        </authorList>
    </citation>
    <scope>NUCLEOTIDE SEQUENCE [LARGE SCALE GENOMIC DNA]</scope>
    <source>
        <strain evidence="6">ATCC33218</strain>
    </source>
</reference>
<evidence type="ECO:0000313" key="7">
    <source>
        <dbReference type="Proteomes" id="UP000182998"/>
    </source>
</evidence>
<sequence length="3810" mass="425140">MTQVFTNDGLGISGSSLGQLGNYGPKGKAELGQGGESVYMNAANGNLVLRQLDGFLASQGLGFEVIQSYNSLGEGGKNWQFNTQSHLSLQGTANCEGSELTRIDADGHISHFIFNINKGLYVDKKGGTATLSFKENQWIYREGASACSYEYNLDGYLTKLTDRDGHQLQFFYREGLLNYIVDNSSNQFIKWAFNQGLLHELTVTSDGITVHHLQYDYDEQNRLSKVSRDLTEGKSYWISYHYVGDSNRISTIRQSDGTALLIDYDDKGRVKKIVDGENRTTTYEYPDGKTLATNDKGEKWVYFYDNQNRLTGIDGPGSSHVRYAYEGNYLTDIYQGDLHWLLKYNEAGDCVSIQEPSGQITSRVYDNEHRLLSETSYTCFDGNHHPATPKTNHFVYDEKGHLRFKIAGDGTVSEYRYNRDGQCISSRVYFQTNYDIAQLTNERNLKLEDLLSWVGTQKAQAITLTTYHYDWRGLLDEETHYQTINAEGEGQQDGAVITYFRHDATGRLVEKTVPVNGKLSTTSYIYDDLGRLIQRTDNQNHSQRFEYDDLHQRTIETDANGLQTIRTYDSSGLLLTTQYLDGRQKDYGTIYYSYDKAGLLQSETSMDGSITYYFYDGEGRLQAKCDPGGYLTEYCYDNNGRLIQTVHYNETVSTIDWQKNIPLWFTVKPQKSPKDRASQTVYNRYNQVAYQIDAEGGILALEYDATGRVVTKTAYATRLNGYSGQILSFDEIKLQGSKEDRSIHYFYDSGGRLLAEVNGEGAATAFRYDKAGHLIETIRYANRLSFPLDAEWKAPKSTFKDIHNLSLYNAAGLKVVDIDPLGFAITYKYNERGLLIQKRGFSTALSKEVLASINEKTFLSALALKEKSSDHVTSYLYNDLDQLIEERSQNGLLTKFRYDEKGLILEKIITDTKTAEIRGQIFRYDAMGRVSQRLDEIGVQELLKAAAPTPEECEGIWQRHGLHYRYDLAGRLISLTNGLNQTTHYYYNETGLLNYAVNAEGRVTEYQYNSFNQMVMTRRYSKLLKETAISSADLVDRVSALQDAAVDEITYYEYNTLGQLVKKLTGSRAQQTTQYNVFGELEETHVSINSSQEVVTQYHYDRRGLLRYQVDNLGGFNRKTEIQYDVFGRIEKTIDGRGGVTSYSLNRRGERVMVEDQARYKKQFAYDAFGRILSETNNAYRAINFFVYDDQNNTLTLEHPEQKTKIVTQFNAFGDKITVTDANGQVTHYAFDAKGQLLSVSAPEGVSKHYLYDEAGHLVWQDSNGQAIRYSYDAEGRVLSKTVAPDGLALTTRYRYDGVGRQLEVIEANGLCKQFSYDNCGNLIQTRIDPKGLNLTTDFFYDDRGLLLRQIEFNPQGKNKVTAYEWDALERRKATILDPESLKLTTRYEYDENDNLISETDANNNTRHFLYDGKNQCRFQIDARGTVTEHIYDANGHEEKTIAYANRIPALDKYTEANLRLVLKPSENDQYQFRLYDFAGRVTVYFDALGYATTYAYDGNGNLVHMTRFANPQSLDMLKAGNLVLPKSKKERDRHQYFAYNGLNQLIYQLDEKNYLTQFSYNSSGQLIAKARFAQCLALEGKVVSSEVIRANIKSSSTDQYTLYAYDTAGRLSHELSANGIARAYFYDGAGNIIANLQYAVPLEHSTLRDDWQNQILTSGQDRLTRFVYDAAGREVYRVSAEGRVLERRYDALGNVINEIVHHERFVISSGVKSDLRQILKADEQAIITSFTYDDVSRLVAKTDAKQQTTRYRYDNNSNLLAKNEANSAEWTYVYDEANQLIETHSPSTLIMSLEAGQWLAKTRSILTRNSYDSFGNVISTIRDVGGENQVTRYVYDNNNRKIKTIYPDVLLNIASNKASPDRQEQAQTLTEVQEYNAFGEIVASQDRAGNWRYNAYDSKGQLLYSLDAKGALTRFTYDAFGNVVSRTRYAKALSWSKDLDCSSDAFAEAALPSASDREEFYQYDLDNRLIEKSQSPTRTYNAATNHYDTLRPTTRTSYNAFGEITQVAIKRNEIDWAITNYYYDKDGLKQACLDAEHYLTTYTYNTSGKLTDEIQYANRANSWDKSQVIIPELSVNDRHVVFTYDVLGQLTSKTLKKVSCQRLINGSNRYETIIADVTTNYTYDALGNLTSITDALGYTAYCYYNALNQLIAKVGPATSKGRAATSYSYDALGQLVEVTRFAHGAAYADKEHYVLNGVSAEDVTTHAIYDSQGRLLTEIDGLNHAIQYSYDANGQRVRSWQVVSQVDGSHRLIDKRYAYDKEGHLVQTATYKNDGQPMTEDAVYNAFGETVAKGINGNLTIHIEYDHLGRVRRSNTQGFYQIYVYDLIDHVTQVVTSTNAYSEEYDNHGVDLSSDRFNETEQFTEDQWRFNLQRQNNIYDGLGRTLSQRKEFTVHAEQIGQKDRLEIVQQSQQVDRWGNILSHISARGFETRYEYNAFDQVIKQELPETVAFDEKMVAHSLKPTLYYAYDALGRAIAMTDANGHIVGKILDAEGRIRAEIDAKGKMRFKDYNLLGQLVSLQNELGGLTTYAYDKANRLVSVNSAKGKQTYVYDETGELIVQSNALGQSLLFWYDNLNHQIAKKDTSGRMTYAKYDDAGHKTFEQEANSLSQSWSYDTNGRLRSHTDLGGHITAYEYNKNGLLLEETSTTGKSISYRYRGNGELLSYSDNACEESVFYSYDADGNIISKTASRPLEKPDGWIRETDGYAYDTNGRLIAVRRHRPNDTDNRFPEKEHALLNIDYHYDAAGNIRHTSVEANYTGYQKVRRDDYYTYDANNRMLINKGGFVNGGIIVSDSQSSYLDYDDAGNIKSAWKFENGALQQYNYKYNNLNQLESISKNGGLLKTIQYDAIGRVDEERLYDVFAHAASITRMIYDRDLLQYQTTSTLVAGTWQETDKNQYYYDAVGNLVDIANQFYQNGVWYQRYHHYTFEHWGSYLQSMDIASLSINNGQLTQGLSVRHYDVNGQLSNAVDIPITGSGGIPSSIDYKISTLEGIRGRKEGSGQTNYLTVAGKTIGDLRLDSDGTQHLNVYGGFSPTGSQRAGSFAAYFGDFAPAFMNSTAEFLQREALGTQSNEIPVNTPQDNIGAYTVQAGDNLESIALQIYGDSSFWYLIADANGLTDKLGGLHNGQRLVIPPVATRQHLNNATHRVISSSDLIGDTSPTVPMSPLSTPAPLIPHRKSHSLFKKIAVAAVTVIATVLAAAAFATLAGAIGATLSEGLKGLLHLGMKALAGQAMGMAGSLATGFAAGVTGNLAGQGLANILGLQKGLNLKGSLVTGLSTAASAGILNGLNSSEAFTSLLGKFDKLSPSGFSVSSAAEMMGEDAVSQGVSLALQNHQHFSWSELGAKGVFGGIAGSKQGEKFSKSLNRNLGEGAGSVIHSELNALATDGLQSAISGGGFNATQVLSDNLGSAIGTGLIRSQIAQTKPSQPSQLFQEIEEGEYCPFPQVPPEEMSTIPAGTYGQSNQDETASRQVYESISEKANELWNDYGDTLLTYGPKLFGVWGEKSAGVSTESDLSVGLSTFVKDSSINWMRELSSTIWEKGKIGNRLTGVEQVGEGVIEMAGAAALEGSSAGLSTPLSYLLGIHAADKIATGLKMTATGELAQSQTLTALQKTNLTEQNITLIDDTFSAATIVGGAKRLAFKVGKYGEKSYYNFNQTSVMASLTSWRARRGVEFSSVIGSGMLGGLSGAYGAFASGGNKYDVGVGALAGAVISMGGEINRFKTVLGNPYIASGLSNLIGQYAAHLRDPANNHYSLFSFGFVLLGAGVSNAISKPISVRVTKTMIDSMFNGFFSGMGSNIGKVTGW</sequence>
<feature type="domain" description="LysM" evidence="3">
    <location>
        <begin position="3087"/>
        <end position="3135"/>
    </location>
</feature>
<reference evidence="4" key="1">
    <citation type="submission" date="2014-09" db="EMBL/GenBank/DDBJ databases">
        <authorList>
            <person name="GOMEZ-VALERO Laura"/>
        </authorList>
    </citation>
    <scope>NUCLEOTIDE SEQUENCE</scope>
    <source>
        <strain evidence="4">ATCC33218</strain>
    </source>
</reference>
<dbReference type="PANTHER" id="PTHR32305:SF15">
    <property type="entry name" value="PROTEIN RHSA-RELATED"/>
    <property type="match status" value="1"/>
</dbReference>
<protein>
    <submittedName>
        <fullName evidence="5">YD repeat-containing protein</fullName>
    </submittedName>
</protein>
<dbReference type="PROSITE" id="PS51782">
    <property type="entry name" value="LYSM"/>
    <property type="match status" value="1"/>
</dbReference>
<dbReference type="PATRIC" id="fig|451.8.peg.79"/>
<dbReference type="SUPFAM" id="SSF69304">
    <property type="entry name" value="Tricorn protease N-terminal domain"/>
    <property type="match status" value="1"/>
</dbReference>
<dbReference type="CDD" id="cd00118">
    <property type="entry name" value="LysM"/>
    <property type="match status" value="1"/>
</dbReference>